<dbReference type="Proteomes" id="UP000182409">
    <property type="component" value="Unassembled WGS sequence"/>
</dbReference>
<gene>
    <name evidence="1" type="ORF">SAMN05443244_3442</name>
</gene>
<evidence type="ECO:0000313" key="2">
    <source>
        <dbReference type="Proteomes" id="UP000182409"/>
    </source>
</evidence>
<organism evidence="1 2">
    <name type="scientific">Terriglobus roseus</name>
    <dbReference type="NCBI Taxonomy" id="392734"/>
    <lineage>
        <taxon>Bacteria</taxon>
        <taxon>Pseudomonadati</taxon>
        <taxon>Acidobacteriota</taxon>
        <taxon>Terriglobia</taxon>
        <taxon>Terriglobales</taxon>
        <taxon>Acidobacteriaceae</taxon>
        <taxon>Terriglobus</taxon>
    </lineage>
</organism>
<dbReference type="Pfam" id="PF06082">
    <property type="entry name" value="YjbH"/>
    <property type="match status" value="2"/>
</dbReference>
<protein>
    <submittedName>
        <fullName evidence="1">Exopolysaccharide biosynthesis protein YbjH</fullName>
    </submittedName>
</protein>
<evidence type="ECO:0000313" key="1">
    <source>
        <dbReference type="EMBL" id="SEC43056.1"/>
    </source>
</evidence>
<accession>A0A1H4SFU7</accession>
<name>A0A1H4SFU7_9BACT</name>
<reference evidence="1 2" key="1">
    <citation type="submission" date="2016-10" db="EMBL/GenBank/DDBJ databases">
        <authorList>
            <person name="de Groot N.N."/>
        </authorList>
    </citation>
    <scope>NUCLEOTIDE SEQUENCE [LARGE SCALE GENOMIC DNA]</scope>
    <source>
        <strain evidence="1 2">AB35.6</strain>
    </source>
</reference>
<sequence length="786" mass="85874">MVSRGWPSGETFFFSRKLLCEVIFAFSEKGLKSGLKPGKTLRDTHRNEVLDSMRFKARTVMVLLSVSIGRGLHAQADQGSALSLQGFSGVLNTPNGHVQREGTFDLLYSNQRDNVVGYGIPAWQDNFLFSVGMFNFVEVGGRLTSAPPFPTHSGIRDLSANWKVSSDPLTARFRFSPALAVGMQDVGGGAHLLGTKYVAGSVDPVGWLRLSAGYGSGPGRMKGAFGGMELMAHPWVTLLGDYDTSNTNLGVRLTAPALPYIPVRLTATFSSPVQNSQGLGIAGGLIIPLDFKKSSHHRASLTTDHGSWQSQKTLWDVFRARNVQVTADPASSPTDVSATAPVATPLSGVASPSPSGDPVLTAVPPPVPILSGNNTKQESPEWVREHLIKGGFVNVRVGLLGKTLVVEYENIRYNHNELDAIGVVTGIASQAAGDGVEDLRLVVKRRGLELLQIEAQLEPLRDWLQGDVQTKAPTLVVTQKLASEAGTNFVAGGTNPGRLRPSIMVYPSLITLVGTENGVFDYQLSIRPELQLPLWRGATGVARWDLPISWSGNLDDGQVYAAYRTPARMDRLMFFQAVTLAPGLVANLGAGKIQDTTNGTLNELSWTVGGGMNRFKAIQSWGRDSGTNRNVFLGSYRYFLARYDLGFEGVAGRFWGQDTGFKVSMQRFFGDASASLYFKDSKLQNGPERWLQAGIQLEFPLTPRRDMKARPIQIRGNQDWLYAQETGIASSSIQNSNYIQPGLAVVPEPAQALDLYFYDRERLNADYIRSHTERIKDAWRFFRDGV</sequence>
<proteinExistence type="predicted"/>
<dbReference type="EMBL" id="FNSD01000001">
    <property type="protein sequence ID" value="SEC43056.1"/>
    <property type="molecule type" value="Genomic_DNA"/>
</dbReference>
<dbReference type="AlphaFoldDB" id="A0A1H4SFU7"/>
<dbReference type="InterPro" id="IPR010344">
    <property type="entry name" value="YbjH"/>
</dbReference>